<evidence type="ECO:0000313" key="12">
    <source>
        <dbReference type="Proteomes" id="UP001497525"/>
    </source>
</evidence>
<organism evidence="11 12">
    <name type="scientific">Calicophoron daubneyi</name>
    <name type="common">Rumen fluke</name>
    <name type="synonym">Paramphistomum daubneyi</name>
    <dbReference type="NCBI Taxonomy" id="300641"/>
    <lineage>
        <taxon>Eukaryota</taxon>
        <taxon>Metazoa</taxon>
        <taxon>Spiralia</taxon>
        <taxon>Lophotrochozoa</taxon>
        <taxon>Platyhelminthes</taxon>
        <taxon>Trematoda</taxon>
        <taxon>Digenea</taxon>
        <taxon>Plagiorchiida</taxon>
        <taxon>Pronocephalata</taxon>
        <taxon>Paramphistomoidea</taxon>
        <taxon>Paramphistomidae</taxon>
        <taxon>Calicophoron</taxon>
    </lineage>
</organism>
<evidence type="ECO:0000256" key="3">
    <source>
        <dbReference type="ARBA" id="ARBA00006792"/>
    </source>
</evidence>
<comment type="function">
    <text evidence="1 9">Component of the MICOS complex, a large protein complex of the mitochondrial inner membrane that plays crucial roles in the maintenance of crista junctions, inner membrane architecture, and formation of contact sites to the outer membrane.</text>
</comment>
<sequence length="104" mass="11228">MMSEPPKSEDILGLRWDRCISDTFIKTASGAVLGVIFSVVLAKRRPWPVILGTGLGLGMGISNCNNDFKQPLPLVSHRIIKHSQQSGATPSVAEGVQKTPEESK</sequence>
<evidence type="ECO:0000256" key="9">
    <source>
        <dbReference type="RuleBase" id="RU363011"/>
    </source>
</evidence>
<comment type="similarity">
    <text evidence="3 9">Belongs to the MICOS complex subunit Mic10 family.</text>
</comment>
<comment type="subcellular location">
    <subcellularLocation>
        <location evidence="2 9">Mitochondrion inner membrane</location>
        <topology evidence="2 9">Single-pass membrane protein</topology>
    </subcellularLocation>
</comment>
<dbReference type="PANTHER" id="PTHR21304:SF0">
    <property type="entry name" value="MICOS COMPLEX SUBUNIT MIC10"/>
    <property type="match status" value="1"/>
</dbReference>
<gene>
    <name evidence="11" type="ORF">CDAUBV1_LOCUS3692</name>
</gene>
<accession>A0AAV2T7I5</accession>
<comment type="caution">
    <text evidence="11">The sequence shown here is derived from an EMBL/GenBank/DDBJ whole genome shotgun (WGS) entry which is preliminary data.</text>
</comment>
<dbReference type="Pfam" id="PF04418">
    <property type="entry name" value="DUF543"/>
    <property type="match status" value="1"/>
</dbReference>
<evidence type="ECO:0000313" key="11">
    <source>
        <dbReference type="EMBL" id="CAL5131263.1"/>
    </source>
</evidence>
<evidence type="ECO:0000256" key="6">
    <source>
        <dbReference type="ARBA" id="ARBA00022989"/>
    </source>
</evidence>
<feature type="transmembrane region" description="Helical" evidence="9">
    <location>
        <begin position="24"/>
        <end position="42"/>
    </location>
</feature>
<dbReference type="GO" id="GO:0061617">
    <property type="term" value="C:MICOS complex"/>
    <property type="evidence" value="ECO:0007669"/>
    <property type="project" value="UniProtKB-UniRule"/>
</dbReference>
<evidence type="ECO:0000256" key="10">
    <source>
        <dbReference type="SAM" id="MobiDB-lite"/>
    </source>
</evidence>
<evidence type="ECO:0000256" key="8">
    <source>
        <dbReference type="ARBA" id="ARBA00023136"/>
    </source>
</evidence>
<dbReference type="PANTHER" id="PTHR21304">
    <property type="entry name" value="MICOS COMPLEX SUBUNIT MIC10"/>
    <property type="match status" value="1"/>
</dbReference>
<evidence type="ECO:0000256" key="2">
    <source>
        <dbReference type="ARBA" id="ARBA00004434"/>
    </source>
</evidence>
<reference evidence="11" key="1">
    <citation type="submission" date="2024-06" db="EMBL/GenBank/DDBJ databases">
        <authorList>
            <person name="Liu X."/>
            <person name="Lenzi L."/>
            <person name="Haldenby T S."/>
            <person name="Uol C."/>
        </authorList>
    </citation>
    <scope>NUCLEOTIDE SEQUENCE</scope>
</reference>
<dbReference type="InterPro" id="IPR007512">
    <property type="entry name" value="Mic10"/>
</dbReference>
<keyword evidence="5 9" id="KW-0999">Mitochondrion inner membrane</keyword>
<dbReference type="Proteomes" id="UP001497525">
    <property type="component" value="Unassembled WGS sequence"/>
</dbReference>
<proteinExistence type="inferred from homology"/>
<dbReference type="AlphaFoldDB" id="A0AAV2T7I5"/>
<keyword evidence="6 9" id="KW-1133">Transmembrane helix</keyword>
<protein>
    <recommendedName>
        <fullName evidence="9">MICOS complex subunit MIC10</fullName>
    </recommendedName>
</protein>
<evidence type="ECO:0000256" key="4">
    <source>
        <dbReference type="ARBA" id="ARBA00022692"/>
    </source>
</evidence>
<feature type="region of interest" description="Disordered" evidence="10">
    <location>
        <begin position="80"/>
        <end position="104"/>
    </location>
</feature>
<keyword evidence="4 9" id="KW-0812">Transmembrane</keyword>
<evidence type="ECO:0000256" key="7">
    <source>
        <dbReference type="ARBA" id="ARBA00023128"/>
    </source>
</evidence>
<dbReference type="EMBL" id="CAXLJL010000088">
    <property type="protein sequence ID" value="CAL5131263.1"/>
    <property type="molecule type" value="Genomic_DNA"/>
</dbReference>
<keyword evidence="8 9" id="KW-0472">Membrane</keyword>
<keyword evidence="7 9" id="KW-0496">Mitochondrion</keyword>
<evidence type="ECO:0000256" key="5">
    <source>
        <dbReference type="ARBA" id="ARBA00022792"/>
    </source>
</evidence>
<evidence type="ECO:0000256" key="1">
    <source>
        <dbReference type="ARBA" id="ARBA00002689"/>
    </source>
</evidence>
<name>A0AAV2T7I5_CALDB</name>
<comment type="subunit">
    <text evidence="9">Component of the mitochondrial contact site and cristae organizing system (MICOS) complex.</text>
</comment>